<dbReference type="InterPro" id="IPR000719">
    <property type="entry name" value="Prot_kinase_dom"/>
</dbReference>
<evidence type="ECO:0000259" key="2">
    <source>
        <dbReference type="PROSITE" id="PS50011"/>
    </source>
</evidence>
<dbReference type="InterPro" id="IPR011009">
    <property type="entry name" value="Kinase-like_dom_sf"/>
</dbReference>
<dbReference type="AlphaFoldDB" id="M2PL52"/>
<evidence type="ECO:0000256" key="1">
    <source>
        <dbReference type="SAM" id="MobiDB-lite"/>
    </source>
</evidence>
<feature type="region of interest" description="Disordered" evidence="1">
    <location>
        <begin position="256"/>
        <end position="302"/>
    </location>
</feature>
<gene>
    <name evidence="3" type="ORF">CERSUDRAFT_84045</name>
</gene>
<dbReference type="PANTHER" id="PTHR38248:SF2">
    <property type="entry name" value="FUNK1 11"/>
    <property type="match status" value="1"/>
</dbReference>
<accession>M2PL52</accession>
<dbReference type="PROSITE" id="PS50011">
    <property type="entry name" value="PROTEIN_KINASE_DOM"/>
    <property type="match status" value="1"/>
</dbReference>
<dbReference type="HOGENOM" id="CLU_059058_0_0_1"/>
<sequence length="302" mass="34078">MWAEISGADKAYERCHMRLVVSPVGRPIFEFRSTKEMVTTIRNAVAGHRKARRVGLLHRDVSSGNVLIVDEEQKKGPGLLCDFDYSSFLEPDADDVAEVVTQPDDDIDGTTELKERTGTLYFIAIGILREPSGVQHTTADDLESFYWLLVWIILRHAIHGRGSSIYATVFPNLTDQHSRAMKLDWLDSEYHRVTIHDNAPLTWLLREWSALCVKQNWKQPTPAIPIQHDDVLRLLDEALAKDGWPENDAAVKFEVPDDELSTTAHVTTTTTTSQRKRSAAQREGSRRSSSKRARTSKSGGDR</sequence>
<dbReference type="SUPFAM" id="SSF56112">
    <property type="entry name" value="Protein kinase-like (PK-like)"/>
    <property type="match status" value="1"/>
</dbReference>
<dbReference type="OrthoDB" id="3270165at2759"/>
<protein>
    <recommendedName>
        <fullName evidence="2">Protein kinase domain-containing protein</fullName>
    </recommendedName>
</protein>
<feature type="compositionally biased region" description="Low complexity" evidence="1">
    <location>
        <begin position="262"/>
        <end position="272"/>
    </location>
</feature>
<dbReference type="Proteomes" id="UP000016930">
    <property type="component" value="Unassembled WGS sequence"/>
</dbReference>
<evidence type="ECO:0000313" key="3">
    <source>
        <dbReference type="EMBL" id="EMD37029.1"/>
    </source>
</evidence>
<dbReference type="Pfam" id="PF17667">
    <property type="entry name" value="Pkinase_fungal"/>
    <property type="match status" value="1"/>
</dbReference>
<dbReference type="Gene3D" id="1.10.510.10">
    <property type="entry name" value="Transferase(Phosphotransferase) domain 1"/>
    <property type="match status" value="1"/>
</dbReference>
<dbReference type="InterPro" id="IPR040976">
    <property type="entry name" value="Pkinase_fungal"/>
</dbReference>
<dbReference type="PANTHER" id="PTHR38248">
    <property type="entry name" value="FUNK1 6"/>
    <property type="match status" value="1"/>
</dbReference>
<evidence type="ECO:0000313" key="4">
    <source>
        <dbReference type="Proteomes" id="UP000016930"/>
    </source>
</evidence>
<dbReference type="GO" id="GO:0005524">
    <property type="term" value="F:ATP binding"/>
    <property type="evidence" value="ECO:0007669"/>
    <property type="project" value="InterPro"/>
</dbReference>
<feature type="domain" description="Protein kinase" evidence="2">
    <location>
        <begin position="1"/>
        <end position="204"/>
    </location>
</feature>
<reference evidence="3 4" key="1">
    <citation type="journal article" date="2012" name="Proc. Natl. Acad. Sci. U.S.A.">
        <title>Comparative genomics of Ceriporiopsis subvermispora and Phanerochaete chrysosporium provide insight into selective ligninolysis.</title>
        <authorList>
            <person name="Fernandez-Fueyo E."/>
            <person name="Ruiz-Duenas F.J."/>
            <person name="Ferreira P."/>
            <person name="Floudas D."/>
            <person name="Hibbett D.S."/>
            <person name="Canessa P."/>
            <person name="Larrondo L.F."/>
            <person name="James T.Y."/>
            <person name="Seelenfreund D."/>
            <person name="Lobos S."/>
            <person name="Polanco R."/>
            <person name="Tello M."/>
            <person name="Honda Y."/>
            <person name="Watanabe T."/>
            <person name="Watanabe T."/>
            <person name="Ryu J.S."/>
            <person name="Kubicek C.P."/>
            <person name="Schmoll M."/>
            <person name="Gaskell J."/>
            <person name="Hammel K.E."/>
            <person name="St John F.J."/>
            <person name="Vanden Wymelenberg A."/>
            <person name="Sabat G."/>
            <person name="Splinter BonDurant S."/>
            <person name="Syed K."/>
            <person name="Yadav J.S."/>
            <person name="Doddapaneni H."/>
            <person name="Subramanian V."/>
            <person name="Lavin J.L."/>
            <person name="Oguiza J.A."/>
            <person name="Perez G."/>
            <person name="Pisabarro A.G."/>
            <person name="Ramirez L."/>
            <person name="Santoyo F."/>
            <person name="Master E."/>
            <person name="Coutinho P.M."/>
            <person name="Henrissat B."/>
            <person name="Lombard V."/>
            <person name="Magnuson J.K."/>
            <person name="Kuees U."/>
            <person name="Hori C."/>
            <person name="Igarashi K."/>
            <person name="Samejima M."/>
            <person name="Held B.W."/>
            <person name="Barry K.W."/>
            <person name="LaButti K.M."/>
            <person name="Lapidus A."/>
            <person name="Lindquist E.A."/>
            <person name="Lucas S.M."/>
            <person name="Riley R."/>
            <person name="Salamov A.A."/>
            <person name="Hoffmeister D."/>
            <person name="Schwenk D."/>
            <person name="Hadar Y."/>
            <person name="Yarden O."/>
            <person name="de Vries R.P."/>
            <person name="Wiebenga A."/>
            <person name="Stenlid J."/>
            <person name="Eastwood D."/>
            <person name="Grigoriev I.V."/>
            <person name="Berka R.M."/>
            <person name="Blanchette R.A."/>
            <person name="Kersten P."/>
            <person name="Martinez A.T."/>
            <person name="Vicuna R."/>
            <person name="Cullen D."/>
        </authorList>
    </citation>
    <scope>NUCLEOTIDE SEQUENCE [LARGE SCALE GENOMIC DNA]</scope>
    <source>
        <strain evidence="3 4">B</strain>
    </source>
</reference>
<organism evidence="3 4">
    <name type="scientific">Ceriporiopsis subvermispora (strain B)</name>
    <name type="common">White-rot fungus</name>
    <name type="synonym">Gelatoporia subvermispora</name>
    <dbReference type="NCBI Taxonomy" id="914234"/>
    <lineage>
        <taxon>Eukaryota</taxon>
        <taxon>Fungi</taxon>
        <taxon>Dikarya</taxon>
        <taxon>Basidiomycota</taxon>
        <taxon>Agaricomycotina</taxon>
        <taxon>Agaricomycetes</taxon>
        <taxon>Polyporales</taxon>
        <taxon>Gelatoporiaceae</taxon>
        <taxon>Gelatoporia</taxon>
    </lineage>
</organism>
<dbReference type="STRING" id="914234.M2PL52"/>
<dbReference type="PROSITE" id="PS00109">
    <property type="entry name" value="PROTEIN_KINASE_TYR"/>
    <property type="match status" value="1"/>
</dbReference>
<dbReference type="InterPro" id="IPR008266">
    <property type="entry name" value="Tyr_kinase_AS"/>
</dbReference>
<keyword evidence="4" id="KW-1185">Reference proteome</keyword>
<name>M2PL52_CERS8</name>
<dbReference type="GO" id="GO:0004672">
    <property type="term" value="F:protein kinase activity"/>
    <property type="evidence" value="ECO:0007669"/>
    <property type="project" value="InterPro"/>
</dbReference>
<proteinExistence type="predicted"/>
<dbReference type="EMBL" id="KB445797">
    <property type="protein sequence ID" value="EMD37029.1"/>
    <property type="molecule type" value="Genomic_DNA"/>
</dbReference>